<accession>A0AAC8LMB9</accession>
<evidence type="ECO:0000256" key="1">
    <source>
        <dbReference type="SAM" id="MobiDB-lite"/>
    </source>
</evidence>
<dbReference type="Proteomes" id="UP000831072">
    <property type="component" value="Segment"/>
</dbReference>
<evidence type="ECO:0000313" key="2">
    <source>
        <dbReference type="EMBL" id="AHC70113.1"/>
    </source>
</evidence>
<organism evidence="2 3">
    <name type="scientific">moose hepatitis E virus</name>
    <dbReference type="NCBI Taxonomy" id="3070745"/>
    <lineage>
        <taxon>Viruses</taxon>
        <taxon>Riboviria</taxon>
        <taxon>Orthornavirae</taxon>
        <taxon>Kitrinoviricota</taxon>
        <taxon>Alsuviricetes</taxon>
        <taxon>Hepelivirales</taxon>
        <taxon>Hepeviridae</taxon>
        <taxon>Orthohepevirinae</taxon>
        <taxon>Paslahepevirus</taxon>
        <taxon>Paslahepevirus alci</taxon>
    </lineage>
</organism>
<reference evidence="2 3" key="1">
    <citation type="journal article" date="2014" name="J. Gen. Virol.">
        <title>Novel hepatitis E like virus found in Swedish moose.</title>
        <authorList>
            <person name="Lin J."/>
            <person name="Norder H."/>
            <person name="Uhlhorn H."/>
            <person name="Belak S."/>
            <person name="Widen F."/>
        </authorList>
    </citation>
    <scope>NUCLEOTIDE SEQUENCE [LARGE SCALE GENOMIC DNA]</scope>
    <source>
        <strain evidence="2">AlgSwe2012</strain>
    </source>
</reference>
<name>A0AAC8LMB9_9VIRU</name>
<protein>
    <submittedName>
        <fullName evidence="2">Accessory protein</fullName>
    </submittedName>
</protein>
<dbReference type="EMBL" id="KF951328">
    <property type="protein sequence ID" value="AHC70113.1"/>
    <property type="molecule type" value="Genomic_RNA"/>
</dbReference>
<reference evidence="2 3" key="2">
    <citation type="journal article" date="2015" name="PLoS ONE">
        <title>High Prevalence of Hepatitis E Virus in Swedish Moose - A Phylogenetic Characterization and Comparison of the Virus from Different Regions.</title>
        <authorList>
            <person name="Lin J."/>
            <person name="Karlsson M."/>
            <person name="Olofson A.S."/>
            <person name="Belak S."/>
            <person name="Malmsten J."/>
            <person name="Dalin A.M."/>
            <person name="Widen F."/>
            <person name="Norder H."/>
        </authorList>
    </citation>
    <scope>NUCLEOTIDE SEQUENCE [LARGE SCALE GENOMIC DNA]</scope>
    <source>
        <strain evidence="2">AlgSwe2012</strain>
    </source>
</reference>
<feature type="region of interest" description="Disordered" evidence="1">
    <location>
        <begin position="58"/>
        <end position="100"/>
    </location>
</feature>
<evidence type="ECO:0000313" key="3">
    <source>
        <dbReference type="Proteomes" id="UP000831072"/>
    </source>
</evidence>
<proteinExistence type="predicted"/>
<sequence>MCRPGCSCAFLCFCCLSYCLCSRRPPRPDLAPVEVVVGGGRAAAEVVVGALASTRSHLPYPGSPPQTHSPAIFTNPVPRPPPVNPGHERVPSAPLGATHPTFVRAVEVPNLEPRR</sequence>
<keyword evidence="3" id="KW-1185">Reference proteome</keyword>